<organism evidence="4 5">
    <name type="scientific">Heterodera schachtii</name>
    <name type="common">Sugarbeet cyst nematode worm</name>
    <name type="synonym">Tylenchus schachtii</name>
    <dbReference type="NCBI Taxonomy" id="97005"/>
    <lineage>
        <taxon>Eukaryota</taxon>
        <taxon>Metazoa</taxon>
        <taxon>Ecdysozoa</taxon>
        <taxon>Nematoda</taxon>
        <taxon>Chromadorea</taxon>
        <taxon>Rhabditida</taxon>
        <taxon>Tylenchina</taxon>
        <taxon>Tylenchomorpha</taxon>
        <taxon>Tylenchoidea</taxon>
        <taxon>Heteroderidae</taxon>
        <taxon>Heteroderinae</taxon>
        <taxon>Heterodera</taxon>
    </lineage>
</organism>
<dbReference type="Proteomes" id="UP001620645">
    <property type="component" value="Unassembled WGS sequence"/>
</dbReference>
<feature type="repeat" description="ANK" evidence="3">
    <location>
        <begin position="175"/>
        <end position="199"/>
    </location>
</feature>
<dbReference type="InterPro" id="IPR036770">
    <property type="entry name" value="Ankyrin_rpt-contain_sf"/>
</dbReference>
<keyword evidence="5" id="KW-1185">Reference proteome</keyword>
<dbReference type="EMBL" id="JBICCN010000157">
    <property type="protein sequence ID" value="KAL3088441.1"/>
    <property type="molecule type" value="Genomic_DNA"/>
</dbReference>
<comment type="caution">
    <text evidence="4">The sequence shown here is derived from an EMBL/GenBank/DDBJ whole genome shotgun (WGS) entry which is preliminary data.</text>
</comment>
<keyword evidence="2 3" id="KW-0040">ANK repeat</keyword>
<reference evidence="4 5" key="1">
    <citation type="submission" date="2024-10" db="EMBL/GenBank/DDBJ databases">
        <authorList>
            <person name="Kim D."/>
        </authorList>
    </citation>
    <scope>NUCLEOTIDE SEQUENCE [LARGE SCALE GENOMIC DNA]</scope>
    <source>
        <strain evidence="4">Taebaek</strain>
    </source>
</reference>
<evidence type="ECO:0000256" key="1">
    <source>
        <dbReference type="ARBA" id="ARBA00022737"/>
    </source>
</evidence>
<feature type="repeat" description="ANK" evidence="3">
    <location>
        <begin position="142"/>
        <end position="174"/>
    </location>
</feature>
<feature type="repeat" description="ANK" evidence="3">
    <location>
        <begin position="109"/>
        <end position="141"/>
    </location>
</feature>
<accession>A0ABD2JCU1</accession>
<feature type="repeat" description="ANK" evidence="3">
    <location>
        <begin position="209"/>
        <end position="241"/>
    </location>
</feature>
<dbReference type="SMART" id="SM00248">
    <property type="entry name" value="ANK"/>
    <property type="match status" value="9"/>
</dbReference>
<keyword evidence="1" id="KW-0677">Repeat</keyword>
<evidence type="ECO:0008006" key="6">
    <source>
        <dbReference type="Google" id="ProtNLM"/>
    </source>
</evidence>
<dbReference type="Pfam" id="PF12796">
    <property type="entry name" value="Ank_2"/>
    <property type="match status" value="3"/>
</dbReference>
<gene>
    <name evidence="4" type="ORF">niasHS_009892</name>
</gene>
<dbReference type="Gene3D" id="1.25.40.20">
    <property type="entry name" value="Ankyrin repeat-containing domain"/>
    <property type="match status" value="4"/>
</dbReference>
<sequence length="372" mass="39881">MHPSHRHGFVPGGNIKGLHPSHRHGFVRETPVRNRALLTLYTTDVLGIQGRMGALTSFFSEAQAMQSADDQAIDAQKLLFLACIQGKLESAKFVVERLGANIEATVDEMGNTPLIYVSLQGKADFVRYFLARGANISQINGLGFSALHSAAVGGKSEVCELLLEAGADVNQRQPDGTTPLMEATQRNQLNVAKCLVEKGGADMELASLIGHTALTYAAFSGQLDFVRYLLAHGALVNGKDIANASPLHYAVFGRHLDVCAALVEAGIDVKQQVGASGITALHAAYLVNDLNIVKFLVEKAGVDLEIRDASGRTALMGAAFEGQADIVKYLVTKKARTDWKDENGDTAIDYAEKKGHAEVVKILRAAAPHNEL</sequence>
<protein>
    <recommendedName>
        <fullName evidence="6">Ankyrin repeat domain-containing protein</fullName>
    </recommendedName>
</protein>
<feature type="repeat" description="ANK" evidence="3">
    <location>
        <begin position="242"/>
        <end position="274"/>
    </location>
</feature>
<dbReference type="PROSITE" id="PS50297">
    <property type="entry name" value="ANK_REP_REGION"/>
    <property type="match status" value="6"/>
</dbReference>
<feature type="repeat" description="ANK" evidence="3">
    <location>
        <begin position="310"/>
        <end position="342"/>
    </location>
</feature>
<proteinExistence type="predicted"/>
<dbReference type="InterPro" id="IPR002110">
    <property type="entry name" value="Ankyrin_rpt"/>
</dbReference>
<evidence type="ECO:0000313" key="4">
    <source>
        <dbReference type="EMBL" id="KAL3088441.1"/>
    </source>
</evidence>
<dbReference type="SUPFAM" id="SSF48403">
    <property type="entry name" value="Ankyrin repeat"/>
    <property type="match status" value="1"/>
</dbReference>
<dbReference type="PROSITE" id="PS50088">
    <property type="entry name" value="ANK_REPEAT"/>
    <property type="match status" value="6"/>
</dbReference>
<dbReference type="PANTHER" id="PTHR24161">
    <property type="entry name" value="ANK_REP_REGION DOMAIN-CONTAINING PROTEIN-RELATED"/>
    <property type="match status" value="1"/>
</dbReference>
<name>A0ABD2JCU1_HETSC</name>
<dbReference type="PANTHER" id="PTHR24161:SF85">
    <property type="entry name" value="PALMITOYLTRANSFERASE HIP14"/>
    <property type="match status" value="1"/>
</dbReference>
<evidence type="ECO:0000256" key="2">
    <source>
        <dbReference type="ARBA" id="ARBA00023043"/>
    </source>
</evidence>
<evidence type="ECO:0000313" key="5">
    <source>
        <dbReference type="Proteomes" id="UP001620645"/>
    </source>
</evidence>
<dbReference type="AlphaFoldDB" id="A0ABD2JCU1"/>
<evidence type="ECO:0000256" key="3">
    <source>
        <dbReference type="PROSITE-ProRule" id="PRU00023"/>
    </source>
</evidence>